<dbReference type="Proteomes" id="UP001530377">
    <property type="component" value="Unassembled WGS sequence"/>
</dbReference>
<name>A0ABD3RXJ1_9STRA</name>
<feature type="compositionally biased region" description="Acidic residues" evidence="1">
    <location>
        <begin position="307"/>
        <end position="325"/>
    </location>
</feature>
<gene>
    <name evidence="2" type="ORF">ACHAXA_009792</name>
</gene>
<feature type="compositionally biased region" description="Basic and acidic residues" evidence="1">
    <location>
        <begin position="292"/>
        <end position="306"/>
    </location>
</feature>
<sequence length="413" mass="45822">MPTSIPATTTTTDNLRNYAHAALSSLASDVVRGDTPRYHDASISDVCRALRDARSLCCCFLNMMRVVSCHRIATPHGYSSISAIVQFDNDDKMGLGVKDNVRLKFDFLREPTRSRRRGHRRNSVSGSDVFDNDGAGGRCEFGSGEVMPDEQNQRCSMNGERKRKRTVDDDDDIVAKNGFGEGNGKCPEHDSDGDVGAVNRGRHPLEAATAHETTITYKIDYSIDYGEMKPLLGVYVYALGDHPSIEPPVPIVDDDGVFSSMSNEGEKDEDDEENDDYDVIDGRGNDYGTNGREIRHPPEGNKGKESEEGEMSEYDGGDFGQEDTSIDLIGNGTTKGDKFGVFVNPENVVGFLDRVNINLDERSVFHFLLTFPFYEHEWDIAGFLFSALFDDDDDDDEADENIDGDGEYPHEEN</sequence>
<dbReference type="AlphaFoldDB" id="A0ABD3RXJ1"/>
<feature type="region of interest" description="Disordered" evidence="1">
    <location>
        <begin position="141"/>
        <end position="167"/>
    </location>
</feature>
<evidence type="ECO:0000256" key="1">
    <source>
        <dbReference type="SAM" id="MobiDB-lite"/>
    </source>
</evidence>
<evidence type="ECO:0000313" key="2">
    <source>
        <dbReference type="EMBL" id="KAL3816932.1"/>
    </source>
</evidence>
<feature type="region of interest" description="Disordered" evidence="1">
    <location>
        <begin position="394"/>
        <end position="413"/>
    </location>
</feature>
<accession>A0ABD3RXJ1</accession>
<feature type="compositionally biased region" description="Acidic residues" evidence="1">
    <location>
        <begin position="394"/>
        <end position="406"/>
    </location>
</feature>
<feature type="non-terminal residue" evidence="2">
    <location>
        <position position="413"/>
    </location>
</feature>
<dbReference type="EMBL" id="JALLPB020000125">
    <property type="protein sequence ID" value="KAL3816932.1"/>
    <property type="molecule type" value="Genomic_DNA"/>
</dbReference>
<reference evidence="2 3" key="1">
    <citation type="submission" date="2024-10" db="EMBL/GenBank/DDBJ databases">
        <title>Updated reference genomes for cyclostephanoid diatoms.</title>
        <authorList>
            <person name="Roberts W.R."/>
            <person name="Alverson A.J."/>
        </authorList>
    </citation>
    <scope>NUCLEOTIDE SEQUENCE [LARGE SCALE GENOMIC DNA]</scope>
    <source>
        <strain evidence="2 3">AJA228-03</strain>
    </source>
</reference>
<organism evidence="2 3">
    <name type="scientific">Cyclostephanos tholiformis</name>
    <dbReference type="NCBI Taxonomy" id="382380"/>
    <lineage>
        <taxon>Eukaryota</taxon>
        <taxon>Sar</taxon>
        <taxon>Stramenopiles</taxon>
        <taxon>Ochrophyta</taxon>
        <taxon>Bacillariophyta</taxon>
        <taxon>Coscinodiscophyceae</taxon>
        <taxon>Thalassiosirophycidae</taxon>
        <taxon>Stephanodiscales</taxon>
        <taxon>Stephanodiscaceae</taxon>
        <taxon>Cyclostephanos</taxon>
    </lineage>
</organism>
<feature type="compositionally biased region" description="Acidic residues" evidence="1">
    <location>
        <begin position="266"/>
        <end position="279"/>
    </location>
</feature>
<proteinExistence type="predicted"/>
<keyword evidence="3" id="KW-1185">Reference proteome</keyword>
<comment type="caution">
    <text evidence="2">The sequence shown here is derived from an EMBL/GenBank/DDBJ whole genome shotgun (WGS) entry which is preliminary data.</text>
</comment>
<protein>
    <submittedName>
        <fullName evidence="2">Uncharacterized protein</fullName>
    </submittedName>
</protein>
<feature type="region of interest" description="Disordered" evidence="1">
    <location>
        <begin position="250"/>
        <end position="330"/>
    </location>
</feature>
<evidence type="ECO:0000313" key="3">
    <source>
        <dbReference type="Proteomes" id="UP001530377"/>
    </source>
</evidence>